<evidence type="ECO:0000313" key="2">
    <source>
        <dbReference type="Proteomes" id="UP000265520"/>
    </source>
</evidence>
<reference evidence="1 2" key="1">
    <citation type="journal article" date="2018" name="Front. Plant Sci.">
        <title>Red Clover (Trifolium pratense) and Zigzag Clover (T. medium) - A Picture of Genomic Similarities and Differences.</title>
        <authorList>
            <person name="Dluhosova J."/>
            <person name="Istvanek J."/>
            <person name="Nedelnik J."/>
            <person name="Repkova J."/>
        </authorList>
    </citation>
    <scope>NUCLEOTIDE SEQUENCE [LARGE SCALE GENOMIC DNA]</scope>
    <source>
        <strain evidence="2">cv. 10/8</strain>
        <tissue evidence="1">Leaf</tissue>
    </source>
</reference>
<proteinExistence type="predicted"/>
<keyword evidence="2" id="KW-1185">Reference proteome</keyword>
<dbReference type="EMBL" id="LXQA010016692">
    <property type="protein sequence ID" value="MCH89699.1"/>
    <property type="molecule type" value="Genomic_DNA"/>
</dbReference>
<organism evidence="1 2">
    <name type="scientific">Trifolium medium</name>
    <dbReference type="NCBI Taxonomy" id="97028"/>
    <lineage>
        <taxon>Eukaryota</taxon>
        <taxon>Viridiplantae</taxon>
        <taxon>Streptophyta</taxon>
        <taxon>Embryophyta</taxon>
        <taxon>Tracheophyta</taxon>
        <taxon>Spermatophyta</taxon>
        <taxon>Magnoliopsida</taxon>
        <taxon>eudicotyledons</taxon>
        <taxon>Gunneridae</taxon>
        <taxon>Pentapetalae</taxon>
        <taxon>rosids</taxon>
        <taxon>fabids</taxon>
        <taxon>Fabales</taxon>
        <taxon>Fabaceae</taxon>
        <taxon>Papilionoideae</taxon>
        <taxon>50 kb inversion clade</taxon>
        <taxon>NPAAA clade</taxon>
        <taxon>Hologalegina</taxon>
        <taxon>IRL clade</taxon>
        <taxon>Trifolieae</taxon>
        <taxon>Trifolium</taxon>
    </lineage>
</organism>
<evidence type="ECO:0000313" key="1">
    <source>
        <dbReference type="EMBL" id="MCH89699.1"/>
    </source>
</evidence>
<accession>A0A392MRQ2</accession>
<dbReference type="AlphaFoldDB" id="A0A392MRQ2"/>
<gene>
    <name evidence="1" type="ORF">A2U01_0010599</name>
</gene>
<name>A0A392MRQ2_9FABA</name>
<dbReference type="Proteomes" id="UP000265520">
    <property type="component" value="Unassembled WGS sequence"/>
</dbReference>
<protein>
    <submittedName>
        <fullName evidence="1">Uncharacterized protein</fullName>
    </submittedName>
</protein>
<comment type="caution">
    <text evidence="1">The sequence shown here is derived from an EMBL/GenBank/DDBJ whole genome shotgun (WGS) entry which is preliminary data.</text>
</comment>
<sequence>MFPFPWLPLETCCASSSRRSPPCTAVLQPSGVCCSITCLVLQQKLKHQNEISFSPPSTAGVSLSAIAFVTPTSSDSPH</sequence>